<gene>
    <name evidence="11" type="ORF">LTR36_004617</name>
</gene>
<sequence length="359" mass="40090">MADITPDFNVCLKARGAQPVLKRQYDLDKINSFLHEAHSINSRITDLTQELRSIRPAYLSTAPPPRRRQLGGNDSHDRGRPLTDKERDAIDAESKQLLRQLNGKITQLKQVEDVRNQAADSVALRKRAKGGLGALGRWAAGGAVTAKSPDEEREDAERKMVAAHRESVLMNLQQKLEQAGRVQGDMMEVRLMREVEKSKSVLYKSRMAGGIPYAQDEAGPTPTSPRRKRQSAGLTNGLPDEPSSQSAAGEPQLTQEQQQLFAEENSEMLKHYNSQLDQLNAAERSIMDISELQSTLTVNIQVQQEHIDQLVQDSYMTTENLGKGNKELKRASERRSTARALFVATAAFCSFLVVWDLIF</sequence>
<evidence type="ECO:0000256" key="7">
    <source>
        <dbReference type="ARBA" id="ARBA00023054"/>
    </source>
</evidence>
<keyword evidence="3" id="KW-0813">Transport</keyword>
<evidence type="ECO:0000256" key="3">
    <source>
        <dbReference type="ARBA" id="ARBA00022448"/>
    </source>
</evidence>
<keyword evidence="6" id="KW-1133">Transmembrane helix</keyword>
<evidence type="ECO:0000313" key="12">
    <source>
        <dbReference type="Proteomes" id="UP001324427"/>
    </source>
</evidence>
<proteinExistence type="inferred from homology"/>
<comment type="similarity">
    <text evidence="2">Belongs to the syntaxin family.</text>
</comment>
<keyword evidence="12" id="KW-1185">Reference proteome</keyword>
<evidence type="ECO:0000256" key="5">
    <source>
        <dbReference type="ARBA" id="ARBA00022927"/>
    </source>
</evidence>
<feature type="region of interest" description="Disordered" evidence="9">
    <location>
        <begin position="212"/>
        <end position="256"/>
    </location>
</feature>
<dbReference type="GO" id="GO:0031201">
    <property type="term" value="C:SNARE complex"/>
    <property type="evidence" value="ECO:0007669"/>
    <property type="project" value="TreeGrafter"/>
</dbReference>
<feature type="compositionally biased region" description="Polar residues" evidence="9">
    <location>
        <begin position="242"/>
        <end position="256"/>
    </location>
</feature>
<dbReference type="Pfam" id="PF10496">
    <property type="entry name" value="Syntaxin-18_N"/>
    <property type="match status" value="1"/>
</dbReference>
<evidence type="ECO:0000256" key="2">
    <source>
        <dbReference type="ARBA" id="ARBA00009063"/>
    </source>
</evidence>
<dbReference type="SUPFAM" id="SSF58038">
    <property type="entry name" value="SNARE fusion complex"/>
    <property type="match status" value="1"/>
</dbReference>
<evidence type="ECO:0000256" key="1">
    <source>
        <dbReference type="ARBA" id="ARBA00004211"/>
    </source>
</evidence>
<keyword evidence="4" id="KW-0812">Transmembrane</keyword>
<dbReference type="AlphaFoldDB" id="A0AAV9JGY9"/>
<evidence type="ECO:0000256" key="8">
    <source>
        <dbReference type="ARBA" id="ARBA00023136"/>
    </source>
</evidence>
<dbReference type="InterPro" id="IPR019529">
    <property type="entry name" value="Syntaxin-18_N"/>
</dbReference>
<dbReference type="InterPro" id="IPR000727">
    <property type="entry name" value="T_SNARE_dom"/>
</dbReference>
<keyword evidence="7" id="KW-0175">Coiled coil</keyword>
<feature type="domain" description="T-SNARE coiled-coil homology" evidence="10">
    <location>
        <begin position="269"/>
        <end position="331"/>
    </location>
</feature>
<dbReference type="EMBL" id="JAVFHQ010000027">
    <property type="protein sequence ID" value="KAK4544119.1"/>
    <property type="molecule type" value="Genomic_DNA"/>
</dbReference>
<dbReference type="PROSITE" id="PS50192">
    <property type="entry name" value="T_SNARE"/>
    <property type="match status" value="1"/>
</dbReference>
<name>A0AAV9JGY9_9PEZI</name>
<feature type="compositionally biased region" description="Basic and acidic residues" evidence="9">
    <location>
        <begin position="74"/>
        <end position="88"/>
    </location>
</feature>
<dbReference type="PANTHER" id="PTHR15959:SF0">
    <property type="entry name" value="SYNTAXIN-18"/>
    <property type="match status" value="1"/>
</dbReference>
<dbReference type="GO" id="GO:0005783">
    <property type="term" value="C:endoplasmic reticulum"/>
    <property type="evidence" value="ECO:0007669"/>
    <property type="project" value="TreeGrafter"/>
</dbReference>
<organism evidence="11 12">
    <name type="scientific">Oleoguttula mirabilis</name>
    <dbReference type="NCBI Taxonomy" id="1507867"/>
    <lineage>
        <taxon>Eukaryota</taxon>
        <taxon>Fungi</taxon>
        <taxon>Dikarya</taxon>
        <taxon>Ascomycota</taxon>
        <taxon>Pezizomycotina</taxon>
        <taxon>Dothideomycetes</taxon>
        <taxon>Dothideomycetidae</taxon>
        <taxon>Mycosphaerellales</taxon>
        <taxon>Teratosphaeriaceae</taxon>
        <taxon>Oleoguttula</taxon>
    </lineage>
</organism>
<reference evidence="11 12" key="1">
    <citation type="submission" date="2021-11" db="EMBL/GenBank/DDBJ databases">
        <title>Black yeast isolated from Biological Soil Crust.</title>
        <authorList>
            <person name="Kurbessoian T."/>
        </authorList>
    </citation>
    <scope>NUCLEOTIDE SEQUENCE [LARGE SCALE GENOMIC DNA]</scope>
    <source>
        <strain evidence="11 12">CCFEE 5522</strain>
    </source>
</reference>
<dbReference type="GO" id="GO:0015031">
    <property type="term" value="P:protein transport"/>
    <property type="evidence" value="ECO:0007669"/>
    <property type="project" value="UniProtKB-KW"/>
</dbReference>
<dbReference type="Proteomes" id="UP001324427">
    <property type="component" value="Unassembled WGS sequence"/>
</dbReference>
<evidence type="ECO:0000313" key="11">
    <source>
        <dbReference type="EMBL" id="KAK4544119.1"/>
    </source>
</evidence>
<evidence type="ECO:0000256" key="4">
    <source>
        <dbReference type="ARBA" id="ARBA00022692"/>
    </source>
</evidence>
<dbReference type="PANTHER" id="PTHR15959">
    <property type="entry name" value="SYNTAXIN-18"/>
    <property type="match status" value="1"/>
</dbReference>
<dbReference type="Gene3D" id="1.20.5.110">
    <property type="match status" value="1"/>
</dbReference>
<keyword evidence="5" id="KW-0653">Protein transport</keyword>
<evidence type="ECO:0000256" key="6">
    <source>
        <dbReference type="ARBA" id="ARBA00022989"/>
    </source>
</evidence>
<accession>A0AAV9JGY9</accession>
<dbReference type="GO" id="GO:0006890">
    <property type="term" value="P:retrograde vesicle-mediated transport, Golgi to endoplasmic reticulum"/>
    <property type="evidence" value="ECO:0007669"/>
    <property type="project" value="TreeGrafter"/>
</dbReference>
<comment type="subcellular location">
    <subcellularLocation>
        <location evidence="1">Membrane</location>
        <topology evidence="1">Single-pass type IV membrane protein</topology>
    </subcellularLocation>
</comment>
<evidence type="ECO:0000256" key="9">
    <source>
        <dbReference type="SAM" id="MobiDB-lite"/>
    </source>
</evidence>
<evidence type="ECO:0000259" key="10">
    <source>
        <dbReference type="PROSITE" id="PS50192"/>
    </source>
</evidence>
<feature type="region of interest" description="Disordered" evidence="9">
    <location>
        <begin position="56"/>
        <end position="88"/>
    </location>
</feature>
<protein>
    <recommendedName>
        <fullName evidence="10">t-SNARE coiled-coil homology domain-containing protein</fullName>
    </recommendedName>
</protein>
<keyword evidence="8" id="KW-0472">Membrane</keyword>
<comment type="caution">
    <text evidence="11">The sequence shown here is derived from an EMBL/GenBank/DDBJ whole genome shotgun (WGS) entry which is preliminary data.</text>
</comment>